<evidence type="ECO:0000313" key="2">
    <source>
        <dbReference type="Proteomes" id="UP001055811"/>
    </source>
</evidence>
<reference evidence="2" key="1">
    <citation type="journal article" date="2022" name="Mol. Ecol. Resour.">
        <title>The genomes of chicory, endive, great burdock and yacon provide insights into Asteraceae palaeo-polyploidization history and plant inulin production.</title>
        <authorList>
            <person name="Fan W."/>
            <person name="Wang S."/>
            <person name="Wang H."/>
            <person name="Wang A."/>
            <person name="Jiang F."/>
            <person name="Liu H."/>
            <person name="Zhao H."/>
            <person name="Xu D."/>
            <person name="Zhang Y."/>
        </authorList>
    </citation>
    <scope>NUCLEOTIDE SEQUENCE [LARGE SCALE GENOMIC DNA]</scope>
    <source>
        <strain evidence="2">cv. Punajuju</strain>
    </source>
</reference>
<accession>A0ACB8ZMU3</accession>
<gene>
    <name evidence="1" type="ORF">L2E82_42213</name>
</gene>
<protein>
    <submittedName>
        <fullName evidence="1">Uncharacterized protein</fullName>
    </submittedName>
</protein>
<name>A0ACB8ZMU3_CICIN</name>
<comment type="caution">
    <text evidence="1">The sequence shown here is derived from an EMBL/GenBank/DDBJ whole genome shotgun (WGS) entry which is preliminary data.</text>
</comment>
<organism evidence="1 2">
    <name type="scientific">Cichorium intybus</name>
    <name type="common">Chicory</name>
    <dbReference type="NCBI Taxonomy" id="13427"/>
    <lineage>
        <taxon>Eukaryota</taxon>
        <taxon>Viridiplantae</taxon>
        <taxon>Streptophyta</taxon>
        <taxon>Embryophyta</taxon>
        <taxon>Tracheophyta</taxon>
        <taxon>Spermatophyta</taxon>
        <taxon>Magnoliopsida</taxon>
        <taxon>eudicotyledons</taxon>
        <taxon>Gunneridae</taxon>
        <taxon>Pentapetalae</taxon>
        <taxon>asterids</taxon>
        <taxon>campanulids</taxon>
        <taxon>Asterales</taxon>
        <taxon>Asteraceae</taxon>
        <taxon>Cichorioideae</taxon>
        <taxon>Cichorieae</taxon>
        <taxon>Cichoriinae</taxon>
        <taxon>Cichorium</taxon>
    </lineage>
</organism>
<evidence type="ECO:0000313" key="1">
    <source>
        <dbReference type="EMBL" id="KAI3698568.1"/>
    </source>
</evidence>
<reference evidence="1 2" key="2">
    <citation type="journal article" date="2022" name="Mol. Ecol. Resour.">
        <title>The genomes of chicory, endive, great burdock and yacon provide insights into Asteraceae paleo-polyploidization history and plant inulin production.</title>
        <authorList>
            <person name="Fan W."/>
            <person name="Wang S."/>
            <person name="Wang H."/>
            <person name="Wang A."/>
            <person name="Jiang F."/>
            <person name="Liu H."/>
            <person name="Zhao H."/>
            <person name="Xu D."/>
            <person name="Zhang Y."/>
        </authorList>
    </citation>
    <scope>NUCLEOTIDE SEQUENCE [LARGE SCALE GENOMIC DNA]</scope>
    <source>
        <strain evidence="2">cv. Punajuju</strain>
        <tissue evidence="1">Leaves</tissue>
    </source>
</reference>
<sequence>MSLTPDEKNIRHLTATFSGPVSSPYEGGTFNVDITLPDGYPVMPPVMRFTTKVWHPNISNQTGAICIDTLKDNWSPVLNLKAVLLFVQALLSTPQPNDPQDALVAQQFLTDQATFVATAKRWTEKFAKVSSAEFNVKVQKLVEMGFPEALVKKTLEAVGGDERKALERLCGI</sequence>
<dbReference type="EMBL" id="CM042016">
    <property type="protein sequence ID" value="KAI3698568.1"/>
    <property type="molecule type" value="Genomic_DNA"/>
</dbReference>
<keyword evidence="2" id="KW-1185">Reference proteome</keyword>
<proteinExistence type="predicted"/>
<dbReference type="Proteomes" id="UP001055811">
    <property type="component" value="Linkage Group LG08"/>
</dbReference>